<proteinExistence type="predicted"/>
<reference evidence="1 2" key="1">
    <citation type="journal article" date="2014" name="Am. J. Bot.">
        <title>Genome assembly and annotation for red clover (Trifolium pratense; Fabaceae).</title>
        <authorList>
            <person name="Istvanek J."/>
            <person name="Jaros M."/>
            <person name="Krenek A."/>
            <person name="Repkova J."/>
        </authorList>
    </citation>
    <scope>NUCLEOTIDE SEQUENCE [LARGE SCALE GENOMIC DNA]</scope>
    <source>
        <strain evidence="2">cv. Tatra</strain>
        <tissue evidence="1">Young leaves</tissue>
    </source>
</reference>
<comment type="caution">
    <text evidence="1">The sequence shown here is derived from an EMBL/GenBank/DDBJ whole genome shotgun (WGS) entry which is preliminary data.</text>
</comment>
<name>A0A2K3JXL1_TRIPR</name>
<dbReference type="EMBL" id="ASHM01079362">
    <property type="protein sequence ID" value="PNX58791.1"/>
    <property type="molecule type" value="Genomic_DNA"/>
</dbReference>
<evidence type="ECO:0000313" key="1">
    <source>
        <dbReference type="EMBL" id="PNX58791.1"/>
    </source>
</evidence>
<dbReference type="Proteomes" id="UP000236291">
    <property type="component" value="Unassembled WGS sequence"/>
</dbReference>
<protein>
    <submittedName>
        <fullName evidence="1">Uncharacterized protein</fullName>
    </submittedName>
</protein>
<accession>A0A2K3JXL1</accession>
<gene>
    <name evidence="1" type="ORF">L195_g051091</name>
</gene>
<evidence type="ECO:0000313" key="2">
    <source>
        <dbReference type="Proteomes" id="UP000236291"/>
    </source>
</evidence>
<sequence length="57" mass="6574">MFLRRSFRVRAFTSSSSSDYEDQSRGGLPRFYSETLPPSKAFILSYTSSIIMPQIIF</sequence>
<reference evidence="1 2" key="2">
    <citation type="journal article" date="2017" name="Front. Plant Sci.">
        <title>Gene Classification and Mining of Molecular Markers Useful in Red Clover (Trifolium pratense) Breeding.</title>
        <authorList>
            <person name="Istvanek J."/>
            <person name="Dluhosova J."/>
            <person name="Dluhos P."/>
            <person name="Patkova L."/>
            <person name="Nedelnik J."/>
            <person name="Repkova J."/>
        </authorList>
    </citation>
    <scope>NUCLEOTIDE SEQUENCE [LARGE SCALE GENOMIC DNA]</scope>
    <source>
        <strain evidence="2">cv. Tatra</strain>
        <tissue evidence="1">Young leaves</tissue>
    </source>
</reference>
<organism evidence="1 2">
    <name type="scientific">Trifolium pratense</name>
    <name type="common">Red clover</name>
    <dbReference type="NCBI Taxonomy" id="57577"/>
    <lineage>
        <taxon>Eukaryota</taxon>
        <taxon>Viridiplantae</taxon>
        <taxon>Streptophyta</taxon>
        <taxon>Embryophyta</taxon>
        <taxon>Tracheophyta</taxon>
        <taxon>Spermatophyta</taxon>
        <taxon>Magnoliopsida</taxon>
        <taxon>eudicotyledons</taxon>
        <taxon>Gunneridae</taxon>
        <taxon>Pentapetalae</taxon>
        <taxon>rosids</taxon>
        <taxon>fabids</taxon>
        <taxon>Fabales</taxon>
        <taxon>Fabaceae</taxon>
        <taxon>Papilionoideae</taxon>
        <taxon>50 kb inversion clade</taxon>
        <taxon>NPAAA clade</taxon>
        <taxon>Hologalegina</taxon>
        <taxon>IRL clade</taxon>
        <taxon>Trifolieae</taxon>
        <taxon>Trifolium</taxon>
    </lineage>
</organism>
<dbReference type="AlphaFoldDB" id="A0A2K3JXL1"/>